<reference evidence="6" key="1">
    <citation type="submission" date="2021-01" db="EMBL/GenBank/DDBJ databases">
        <title>Deciphering the adaptive evolutionary patterns associated with biogeogrpahic diversity in the finger millet blast pathogen Magnaporthe oryzae in Eastern Africa.</title>
        <authorList>
            <person name="Onyema G."/>
            <person name="Shittu T.A."/>
            <person name="Dodsworth S."/>
            <person name="Devilliers S."/>
            <person name="Muthumeenakshi S."/>
            <person name="Sreenivasaprasad S."/>
        </authorList>
    </citation>
    <scope>NUCLEOTIDE SEQUENCE</scope>
    <source>
        <strain evidence="6">D15/s37</strain>
    </source>
</reference>
<dbReference type="SUPFAM" id="SSF57756">
    <property type="entry name" value="Retrovirus zinc finger-like domains"/>
    <property type="match status" value="1"/>
</dbReference>
<evidence type="ECO:0000313" key="6">
    <source>
        <dbReference type="EMBL" id="KAI6293165.1"/>
    </source>
</evidence>
<dbReference type="InterPro" id="IPR025829">
    <property type="entry name" value="Zn_knuckle_CX2CX3GHX4C"/>
</dbReference>
<feature type="compositionally biased region" description="Basic and acidic residues" evidence="4">
    <location>
        <begin position="227"/>
        <end position="239"/>
    </location>
</feature>
<evidence type="ECO:0000313" key="7">
    <source>
        <dbReference type="Proteomes" id="UP001059893"/>
    </source>
</evidence>
<keyword evidence="3" id="KW-0862">Zinc</keyword>
<evidence type="ECO:0000256" key="1">
    <source>
        <dbReference type="ARBA" id="ARBA00022723"/>
    </source>
</evidence>
<feature type="region of interest" description="Disordered" evidence="4">
    <location>
        <begin position="227"/>
        <end position="246"/>
    </location>
</feature>
<dbReference type="SMART" id="SM00343">
    <property type="entry name" value="ZnF_C2HC"/>
    <property type="match status" value="2"/>
</dbReference>
<feature type="region of interest" description="Disordered" evidence="4">
    <location>
        <begin position="78"/>
        <end position="182"/>
    </location>
</feature>
<feature type="compositionally biased region" description="Basic residues" evidence="4">
    <location>
        <begin position="137"/>
        <end position="155"/>
    </location>
</feature>
<evidence type="ECO:0000256" key="2">
    <source>
        <dbReference type="ARBA" id="ARBA00022771"/>
    </source>
</evidence>
<dbReference type="InterPro" id="IPR001878">
    <property type="entry name" value="Znf_CCHC"/>
</dbReference>
<feature type="domain" description="CCHC-type" evidence="5">
    <location>
        <begin position="17"/>
        <end position="33"/>
    </location>
</feature>
<feature type="compositionally biased region" description="Basic and acidic residues" evidence="4">
    <location>
        <begin position="105"/>
        <end position="136"/>
    </location>
</feature>
<gene>
    <name evidence="6" type="ORF">MCOR33_009338</name>
</gene>
<keyword evidence="7" id="KW-1185">Reference proteome</keyword>
<dbReference type="Proteomes" id="UP001059893">
    <property type="component" value="Unassembled WGS sequence"/>
</dbReference>
<evidence type="ECO:0000259" key="5">
    <source>
        <dbReference type="SMART" id="SM00343"/>
    </source>
</evidence>
<evidence type="ECO:0000256" key="3">
    <source>
        <dbReference type="ARBA" id="ARBA00022833"/>
    </source>
</evidence>
<dbReference type="Pfam" id="PF13696">
    <property type="entry name" value="zf-CCHC_2"/>
    <property type="match status" value="1"/>
</dbReference>
<keyword evidence="1" id="KW-0479">Metal-binding</keyword>
<keyword evidence="2" id="KW-0863">Zinc-finger</keyword>
<comment type="caution">
    <text evidence="6">The sequence shown here is derived from an EMBL/GenBank/DDBJ whole genome shotgun (WGS) entry which is preliminary data.</text>
</comment>
<feature type="domain" description="CCHC-type" evidence="5">
    <location>
        <begin position="47"/>
        <end position="64"/>
    </location>
</feature>
<dbReference type="InterPro" id="IPR036875">
    <property type="entry name" value="Znf_CCHC_sf"/>
</dbReference>
<dbReference type="EMBL" id="JABSND010000256">
    <property type="protein sequence ID" value="KAI6293165.1"/>
    <property type="molecule type" value="Genomic_DNA"/>
</dbReference>
<feature type="compositionally biased region" description="Basic and acidic residues" evidence="4">
    <location>
        <begin position="171"/>
        <end position="182"/>
    </location>
</feature>
<protein>
    <recommendedName>
        <fullName evidence="5">CCHC-type domain-containing protein</fullName>
    </recommendedName>
</protein>
<sequence length="383" mass="43401">MDSASSTSARKPSDTYVCKRCNVPGHWLPQCPTNLDPSFDAVPPRLQCPLCGAVGKHLKTLCPKNTDPNSINQQRILAGVSTKDHRRESRMERHKFRLSSNTSSKGEDNFSRRGDRGRSRVRGHERNLHQTGERSRSRSPRIRVRKGRTLSRRRDRSIMNHSRCTSPQHLPHTDDVKDEGHPDWEADYGLINADRARRMTSTTNGQPQRFKQPSLTQMAKTHTFSEYADHTSEDEEARRSTAVSPSHTYPMNDWCESLGSPDQQAGVLHMSIALRSRQPQQPDETVTNTDRILESVKQYIAAEFDREAASESNSLGPQDAPIIEPLIGTRHPLDSYSAAARGLIWRCGLSNPWVNYTKRTRALDLWDKKEQVPGASRARIIRP</sequence>
<proteinExistence type="predicted"/>
<feature type="compositionally biased region" description="Polar residues" evidence="4">
    <location>
        <begin position="159"/>
        <end position="168"/>
    </location>
</feature>
<accession>A0ABQ8N9Q3</accession>
<feature type="compositionally biased region" description="Basic and acidic residues" evidence="4">
    <location>
        <begin position="82"/>
        <end position="91"/>
    </location>
</feature>
<evidence type="ECO:0000256" key="4">
    <source>
        <dbReference type="SAM" id="MobiDB-lite"/>
    </source>
</evidence>
<dbReference type="Gene3D" id="4.10.60.10">
    <property type="entry name" value="Zinc finger, CCHC-type"/>
    <property type="match status" value="1"/>
</dbReference>
<organism evidence="6 7">
    <name type="scientific">Pyricularia grisea</name>
    <name type="common">Crabgrass-specific blast fungus</name>
    <name type="synonym">Magnaporthe grisea</name>
    <dbReference type="NCBI Taxonomy" id="148305"/>
    <lineage>
        <taxon>Eukaryota</taxon>
        <taxon>Fungi</taxon>
        <taxon>Dikarya</taxon>
        <taxon>Ascomycota</taxon>
        <taxon>Pezizomycotina</taxon>
        <taxon>Sordariomycetes</taxon>
        <taxon>Sordariomycetidae</taxon>
        <taxon>Magnaporthales</taxon>
        <taxon>Pyriculariaceae</taxon>
        <taxon>Pyricularia</taxon>
    </lineage>
</organism>
<name>A0ABQ8N9Q3_PYRGI</name>